<reference evidence="5" key="2">
    <citation type="submission" date="2019-11" db="UniProtKB">
        <authorList>
            <consortium name="WormBaseParasite"/>
        </authorList>
    </citation>
    <scope>IDENTIFICATION</scope>
    <source>
        <strain evidence="5">Puerto Rican</strain>
    </source>
</reference>
<keyword evidence="2" id="KW-0472">Membrane</keyword>
<dbReference type="InterPro" id="IPR008139">
    <property type="entry name" value="SaposinB_dom"/>
</dbReference>
<dbReference type="Proteomes" id="UP000008854">
    <property type="component" value="Unassembled WGS sequence"/>
</dbReference>
<evidence type="ECO:0000256" key="2">
    <source>
        <dbReference type="SAM" id="Phobius"/>
    </source>
</evidence>
<dbReference type="AlphaFoldDB" id="A0A5K4FAR7"/>
<evidence type="ECO:0000259" key="3">
    <source>
        <dbReference type="PROSITE" id="PS50015"/>
    </source>
</evidence>
<dbReference type="SUPFAM" id="SSF47862">
    <property type="entry name" value="Saposin"/>
    <property type="match status" value="1"/>
</dbReference>
<dbReference type="InParanoid" id="A0A5K4FAR7"/>
<name>A0A5K4FAR7_SCHMA</name>
<evidence type="ECO:0000313" key="5">
    <source>
        <dbReference type="WBParaSite" id="Smp_335370.1"/>
    </source>
</evidence>
<evidence type="ECO:0000313" key="4">
    <source>
        <dbReference type="Proteomes" id="UP000008854"/>
    </source>
</evidence>
<dbReference type="Gene3D" id="1.10.225.10">
    <property type="entry name" value="Saposin-like"/>
    <property type="match status" value="1"/>
</dbReference>
<protein>
    <submittedName>
        <fullName evidence="5">Saposin B-type domain-containing protein</fullName>
    </submittedName>
</protein>
<dbReference type="PROSITE" id="PS50015">
    <property type="entry name" value="SAP_B"/>
    <property type="match status" value="1"/>
</dbReference>
<keyword evidence="2" id="KW-1133">Transmembrane helix</keyword>
<evidence type="ECO:0000256" key="1">
    <source>
        <dbReference type="ARBA" id="ARBA00023157"/>
    </source>
</evidence>
<feature type="transmembrane region" description="Helical" evidence="2">
    <location>
        <begin position="6"/>
        <end position="23"/>
    </location>
</feature>
<proteinExistence type="predicted"/>
<reference evidence="4" key="1">
    <citation type="journal article" date="2012" name="PLoS Negl. Trop. Dis.">
        <title>A systematically improved high quality genome and transcriptome of the human blood fluke Schistosoma mansoni.</title>
        <authorList>
            <person name="Protasio A.V."/>
            <person name="Tsai I.J."/>
            <person name="Babbage A."/>
            <person name="Nichol S."/>
            <person name="Hunt M."/>
            <person name="Aslett M.A."/>
            <person name="De Silva N."/>
            <person name="Velarde G.S."/>
            <person name="Anderson T.J."/>
            <person name="Clark R.C."/>
            <person name="Davidson C."/>
            <person name="Dillon G.P."/>
            <person name="Holroyd N.E."/>
            <person name="LoVerde P.T."/>
            <person name="Lloyd C."/>
            <person name="McQuillan J."/>
            <person name="Oliveira G."/>
            <person name="Otto T.D."/>
            <person name="Parker-Manuel S.J."/>
            <person name="Quail M.A."/>
            <person name="Wilson R.A."/>
            <person name="Zerlotini A."/>
            <person name="Dunne D.W."/>
            <person name="Berriman M."/>
        </authorList>
    </citation>
    <scope>NUCLEOTIDE SEQUENCE [LARGE SCALE GENOMIC DNA]</scope>
    <source>
        <strain evidence="4">Puerto Rican</strain>
    </source>
</reference>
<dbReference type="InterPro" id="IPR011001">
    <property type="entry name" value="Saposin-like"/>
</dbReference>
<feature type="domain" description="Saposin B-type" evidence="3">
    <location>
        <begin position="38"/>
        <end position="116"/>
    </location>
</feature>
<keyword evidence="2" id="KW-0812">Transmembrane</keyword>
<organism evidence="4 5">
    <name type="scientific">Schistosoma mansoni</name>
    <name type="common">Blood fluke</name>
    <dbReference type="NCBI Taxonomy" id="6183"/>
    <lineage>
        <taxon>Eukaryota</taxon>
        <taxon>Metazoa</taxon>
        <taxon>Spiralia</taxon>
        <taxon>Lophotrochozoa</taxon>
        <taxon>Platyhelminthes</taxon>
        <taxon>Trematoda</taxon>
        <taxon>Digenea</taxon>
        <taxon>Strigeidida</taxon>
        <taxon>Schistosomatoidea</taxon>
        <taxon>Schistosomatidae</taxon>
        <taxon>Schistosoma</taxon>
    </lineage>
</organism>
<dbReference type="WBParaSite" id="Smp_335370.1">
    <property type="protein sequence ID" value="Smp_335370.1"/>
    <property type="gene ID" value="Smp_335370"/>
</dbReference>
<keyword evidence="4" id="KW-1185">Reference proteome</keyword>
<keyword evidence="1" id="KW-1015">Disulfide bond</keyword>
<accession>A0A5K4FAR7</accession>
<sequence length="116" mass="13480">MLNRQFQFRIILIFLIVICLYYIKGFTIHNEYLQNEKSLDLCGRCKKTIGNIINDLSNFDFQLKWEIKLVNGCKYTGPLRDNCASLFSSTIIKIINKFIGNIKADKVCEDIFVCSI</sequence>